<evidence type="ECO:0000256" key="4">
    <source>
        <dbReference type="ARBA" id="ARBA00022989"/>
    </source>
</evidence>
<dbReference type="GO" id="GO:0022857">
    <property type="term" value="F:transmembrane transporter activity"/>
    <property type="evidence" value="ECO:0007669"/>
    <property type="project" value="InterPro"/>
</dbReference>
<feature type="domain" description="Major facilitator superfamily (MFS) profile" evidence="7">
    <location>
        <begin position="1"/>
        <end position="71"/>
    </location>
</feature>
<accession>X0XAS0</accession>
<dbReference type="GO" id="GO:0016020">
    <property type="term" value="C:membrane"/>
    <property type="evidence" value="ECO:0007669"/>
    <property type="project" value="UniProtKB-SubCell"/>
</dbReference>
<evidence type="ECO:0000313" key="8">
    <source>
        <dbReference type="EMBL" id="GAG40180.1"/>
    </source>
</evidence>
<name>X0XAS0_9ZZZZ</name>
<gene>
    <name evidence="8" type="ORF">S01H1_62239</name>
</gene>
<keyword evidence="4 6" id="KW-1133">Transmembrane helix</keyword>
<feature type="non-terminal residue" evidence="8">
    <location>
        <position position="71"/>
    </location>
</feature>
<dbReference type="Pfam" id="PF00083">
    <property type="entry name" value="Sugar_tr"/>
    <property type="match status" value="1"/>
</dbReference>
<dbReference type="SUPFAM" id="SSF103473">
    <property type="entry name" value="MFS general substrate transporter"/>
    <property type="match status" value="1"/>
</dbReference>
<dbReference type="InterPro" id="IPR036259">
    <property type="entry name" value="MFS_trans_sf"/>
</dbReference>
<keyword evidence="5 6" id="KW-0472">Membrane</keyword>
<evidence type="ECO:0000256" key="2">
    <source>
        <dbReference type="ARBA" id="ARBA00022448"/>
    </source>
</evidence>
<dbReference type="PROSITE" id="PS50850">
    <property type="entry name" value="MFS"/>
    <property type="match status" value="1"/>
</dbReference>
<dbReference type="PANTHER" id="PTHR48020">
    <property type="entry name" value="PROTON MYO-INOSITOL COTRANSPORTER"/>
    <property type="match status" value="1"/>
</dbReference>
<evidence type="ECO:0000259" key="7">
    <source>
        <dbReference type="PROSITE" id="PS50850"/>
    </source>
</evidence>
<organism evidence="8">
    <name type="scientific">marine sediment metagenome</name>
    <dbReference type="NCBI Taxonomy" id="412755"/>
    <lineage>
        <taxon>unclassified sequences</taxon>
        <taxon>metagenomes</taxon>
        <taxon>ecological metagenomes</taxon>
    </lineage>
</organism>
<keyword evidence="2" id="KW-0813">Transport</keyword>
<dbReference type="EMBL" id="BARS01040867">
    <property type="protein sequence ID" value="GAG40180.1"/>
    <property type="molecule type" value="Genomic_DNA"/>
</dbReference>
<evidence type="ECO:0000256" key="5">
    <source>
        <dbReference type="ARBA" id="ARBA00023136"/>
    </source>
</evidence>
<reference evidence="8" key="1">
    <citation type="journal article" date="2014" name="Front. Microbiol.">
        <title>High frequency of phylogenetically diverse reductive dehalogenase-homologous genes in deep subseafloor sedimentary metagenomes.</title>
        <authorList>
            <person name="Kawai M."/>
            <person name="Futagami T."/>
            <person name="Toyoda A."/>
            <person name="Takaki Y."/>
            <person name="Nishi S."/>
            <person name="Hori S."/>
            <person name="Arai W."/>
            <person name="Tsubouchi T."/>
            <person name="Morono Y."/>
            <person name="Uchiyama I."/>
            <person name="Ito T."/>
            <person name="Fujiyama A."/>
            <person name="Inagaki F."/>
            <person name="Takami H."/>
        </authorList>
    </citation>
    <scope>NUCLEOTIDE SEQUENCE</scope>
    <source>
        <strain evidence="8">Expedition CK06-06</strain>
    </source>
</reference>
<keyword evidence="3 6" id="KW-0812">Transmembrane</keyword>
<comment type="subcellular location">
    <subcellularLocation>
        <location evidence="1">Membrane</location>
    </subcellularLocation>
</comment>
<dbReference type="InterPro" id="IPR020846">
    <property type="entry name" value="MFS_dom"/>
</dbReference>
<sequence>MYIAEISPARMRGKFVSINQLTIVIGILAAQIINMLIAKEVPEGAGTEYILNSWNGQYGWRWMFGAEIVPA</sequence>
<evidence type="ECO:0000256" key="6">
    <source>
        <dbReference type="SAM" id="Phobius"/>
    </source>
</evidence>
<protein>
    <recommendedName>
        <fullName evidence="7">Major facilitator superfamily (MFS) profile domain-containing protein</fullName>
    </recommendedName>
</protein>
<proteinExistence type="predicted"/>
<evidence type="ECO:0000256" key="1">
    <source>
        <dbReference type="ARBA" id="ARBA00004370"/>
    </source>
</evidence>
<dbReference type="AlphaFoldDB" id="X0XAS0"/>
<comment type="caution">
    <text evidence="8">The sequence shown here is derived from an EMBL/GenBank/DDBJ whole genome shotgun (WGS) entry which is preliminary data.</text>
</comment>
<feature type="transmembrane region" description="Helical" evidence="6">
    <location>
        <begin position="21"/>
        <end position="38"/>
    </location>
</feature>
<evidence type="ECO:0000256" key="3">
    <source>
        <dbReference type="ARBA" id="ARBA00022692"/>
    </source>
</evidence>
<dbReference type="InterPro" id="IPR005828">
    <property type="entry name" value="MFS_sugar_transport-like"/>
</dbReference>
<dbReference type="PANTHER" id="PTHR48020:SF12">
    <property type="entry name" value="PROTON MYO-INOSITOL COTRANSPORTER"/>
    <property type="match status" value="1"/>
</dbReference>
<dbReference type="Gene3D" id="1.20.1250.20">
    <property type="entry name" value="MFS general substrate transporter like domains"/>
    <property type="match status" value="1"/>
</dbReference>
<dbReference type="InterPro" id="IPR050814">
    <property type="entry name" value="Myo-inositol_Transporter"/>
</dbReference>